<keyword evidence="11" id="KW-0391">Immunity</keyword>
<evidence type="ECO:0000256" key="9">
    <source>
        <dbReference type="ARBA" id="ARBA00022839"/>
    </source>
</evidence>
<dbReference type="Proteomes" id="UP000717585">
    <property type="component" value="Unassembled WGS sequence"/>
</dbReference>
<dbReference type="SMART" id="SM00485">
    <property type="entry name" value="XPGN"/>
    <property type="match status" value="1"/>
</dbReference>
<keyword evidence="23" id="KW-1185">Reference proteome</keyword>
<keyword evidence="13" id="KW-0238">DNA-binding</keyword>
<sequence length="475" mass="52503">MGIKGLLPIFKNITEDNVHISQFAGKRAAVDGFVWLHRYAVACAEDLCTGFPTNKFISGFLGRVRMLQDARITPVIVFDGGPLPSKAGEEEHRAQRRKEALASAKRMDAADAYREYMRAVDINAEMATRIQRILVAMGIEVIIAPYEADPQLAFLYREGLVDLVITEDSDMIPFGVKHMLLKLQNDGTGAYLDLTKIEDTTALDFRNVNDDMILDACILSGCDYLPSIRKVGIKTAFKIVKETGSGERAILQLALSGKYQVPVDYSANYTKARLCFRHQRVFDPRTRTLVHLTPLTVAPADTAFLGPALDDAVARGVADGQLHPTTRLPFDTKNKQWVLHLSDKVRQEDEAEFINGESGRASATSFSAPASLASSLRNSTQPSQSTERKPLTTRILGRPVQLSSYSPPTVTRVHRRWNPSQSQSQSQGSTPTETNITSQFKDLLCASTTSSVFKPVRRKESVKRAGNGWVAPVFD</sequence>
<dbReference type="InterPro" id="IPR019974">
    <property type="entry name" value="XPG_CS"/>
</dbReference>
<dbReference type="CDD" id="cd09857">
    <property type="entry name" value="PIN_EXO1"/>
    <property type="match status" value="1"/>
</dbReference>
<dbReference type="GO" id="GO:0005634">
    <property type="term" value="C:nucleus"/>
    <property type="evidence" value="ECO:0007669"/>
    <property type="project" value="UniProtKB-SubCell"/>
</dbReference>
<keyword evidence="9 22" id="KW-0269">Exonuclease</keyword>
<evidence type="ECO:0000256" key="15">
    <source>
        <dbReference type="ARBA" id="ARBA00023242"/>
    </source>
</evidence>
<dbReference type="Gene3D" id="1.10.150.20">
    <property type="entry name" value="5' to 3' exonuclease, C-terminal subdomain"/>
    <property type="match status" value="1"/>
</dbReference>
<feature type="compositionally biased region" description="Low complexity" evidence="19">
    <location>
        <begin position="361"/>
        <end position="375"/>
    </location>
</feature>
<evidence type="ECO:0000256" key="10">
    <source>
        <dbReference type="ARBA" id="ARBA00022842"/>
    </source>
</evidence>
<dbReference type="InterPro" id="IPR006084">
    <property type="entry name" value="XPG/Rad2"/>
</dbReference>
<dbReference type="CDD" id="cd09901">
    <property type="entry name" value="H3TH_FEN1-like"/>
    <property type="match status" value="1"/>
</dbReference>
<dbReference type="InterPro" id="IPR006085">
    <property type="entry name" value="XPG_DNA_repair_N"/>
</dbReference>
<comment type="function">
    <text evidence="17">5'-&gt;3' double-stranded DNA exonuclease which may also possess a cryptic 3'-&gt;5' double-stranded DNA exonuclease activity. Functions in DNA mismatch repair (MMR) to excise mismatch-containing DNA tracts directed by strand breaks located either 5' or 3' to the mismatch. Also exhibits endonuclease activity against 5'-overhanging flap structures similar to those generated by displacement synthesis when DNA polymerase encounters the 5'-end of a downstream Okazaki fragment. Required for somatic hypermutation (SHM) and class switch recombination (CSR) of immunoglobulin genes. Essential for male and female meiosis.</text>
</comment>
<dbReference type="SUPFAM" id="SSF47807">
    <property type="entry name" value="5' to 3' exonuclease, C-terminal subdomain"/>
    <property type="match status" value="1"/>
</dbReference>
<evidence type="ECO:0000256" key="5">
    <source>
        <dbReference type="ARBA" id="ARBA00022723"/>
    </source>
</evidence>
<evidence type="ECO:0000256" key="8">
    <source>
        <dbReference type="ARBA" id="ARBA00022801"/>
    </source>
</evidence>
<dbReference type="AlphaFoldDB" id="A0A8J6E309"/>
<evidence type="ECO:0000256" key="14">
    <source>
        <dbReference type="ARBA" id="ARBA00023204"/>
    </source>
</evidence>
<accession>A0A8J6E309</accession>
<dbReference type="SUPFAM" id="SSF88723">
    <property type="entry name" value="PIN domain-like"/>
    <property type="match status" value="1"/>
</dbReference>
<dbReference type="Pfam" id="PF00752">
    <property type="entry name" value="XPG_N"/>
    <property type="match status" value="1"/>
</dbReference>
<dbReference type="InterPro" id="IPR029060">
    <property type="entry name" value="PIN-like_dom_sf"/>
</dbReference>
<dbReference type="SMART" id="SM00484">
    <property type="entry name" value="XPGI"/>
    <property type="match status" value="1"/>
</dbReference>
<feature type="compositionally biased region" description="Polar residues" evidence="19">
    <location>
        <begin position="376"/>
        <end position="385"/>
    </location>
</feature>
<keyword evidence="5" id="KW-0479">Metal-binding</keyword>
<dbReference type="EMBL" id="JAHDYR010000038">
    <property type="protein sequence ID" value="KAG9392557.1"/>
    <property type="molecule type" value="Genomic_DNA"/>
</dbReference>
<dbReference type="GO" id="GO:0006281">
    <property type="term" value="P:DNA repair"/>
    <property type="evidence" value="ECO:0007669"/>
    <property type="project" value="UniProtKB-KW"/>
</dbReference>
<evidence type="ECO:0000256" key="7">
    <source>
        <dbReference type="ARBA" id="ARBA00022763"/>
    </source>
</evidence>
<evidence type="ECO:0000256" key="16">
    <source>
        <dbReference type="ARBA" id="ARBA00023254"/>
    </source>
</evidence>
<feature type="domain" description="XPG N-terminal" evidence="21">
    <location>
        <begin position="1"/>
        <end position="100"/>
    </location>
</feature>
<keyword evidence="7" id="KW-0227">DNA damage</keyword>
<keyword evidence="14" id="KW-0234">DNA repair</keyword>
<dbReference type="GO" id="GO:0017108">
    <property type="term" value="F:5'-flap endonuclease activity"/>
    <property type="evidence" value="ECO:0007669"/>
    <property type="project" value="TreeGrafter"/>
</dbReference>
<keyword evidence="6" id="KW-0255">Endonuclease</keyword>
<keyword evidence="10" id="KW-0460">Magnesium</keyword>
<dbReference type="GO" id="GO:0004527">
    <property type="term" value="F:exonuclease activity"/>
    <property type="evidence" value="ECO:0007669"/>
    <property type="project" value="UniProtKB-KW"/>
</dbReference>
<dbReference type="InterPro" id="IPR036279">
    <property type="entry name" value="5-3_exonuclease_C_sf"/>
</dbReference>
<keyword evidence="4" id="KW-0540">Nuclease</keyword>
<comment type="caution">
    <text evidence="22">The sequence shown here is derived from an EMBL/GenBank/DDBJ whole genome shotgun (WGS) entry which is preliminary data.</text>
</comment>
<evidence type="ECO:0000256" key="3">
    <source>
        <dbReference type="ARBA" id="ARBA00022553"/>
    </source>
</evidence>
<evidence type="ECO:0000256" key="12">
    <source>
        <dbReference type="ARBA" id="ARBA00022990"/>
    </source>
</evidence>
<dbReference type="InterPro" id="IPR044752">
    <property type="entry name" value="PIN-like_EXO1"/>
</dbReference>
<dbReference type="PANTHER" id="PTHR11081">
    <property type="entry name" value="FLAP ENDONUCLEASE FAMILY MEMBER"/>
    <property type="match status" value="1"/>
</dbReference>
<reference evidence="22" key="1">
    <citation type="submission" date="2021-05" db="EMBL/GenBank/DDBJ databases">
        <title>A free-living protist that lacks canonical eukaryotic 1 DNA replication and segregation systems.</title>
        <authorList>
            <person name="Salas-Leiva D.E."/>
            <person name="Tromer E.C."/>
            <person name="Curtis B.A."/>
            <person name="Jerlstrom-Hultqvist J."/>
            <person name="Kolisko M."/>
            <person name="Yi Z."/>
            <person name="Salas-Leiva J.S."/>
            <person name="Gallot-Lavallee L."/>
            <person name="Kops G.J.P.L."/>
            <person name="Archibald J.M."/>
            <person name="Simpson A.G.B."/>
            <person name="Roger A.J."/>
        </authorList>
    </citation>
    <scope>NUCLEOTIDE SEQUENCE</scope>
    <source>
        <strain evidence="22">BICM</strain>
    </source>
</reference>
<dbReference type="GO" id="GO:0051321">
    <property type="term" value="P:meiotic cell cycle"/>
    <property type="evidence" value="ECO:0007669"/>
    <property type="project" value="UniProtKB-KW"/>
</dbReference>
<evidence type="ECO:0000256" key="4">
    <source>
        <dbReference type="ARBA" id="ARBA00022722"/>
    </source>
</evidence>
<comment type="subunit">
    <text evidence="18">Interacts with the MLH1-PMS2 heterodimer via MLH1. Interacts with MSH3. Interacts with the MSH2-MSH6 heterodimer via MSH2, and this interaction may increase the processivity of the 5'-&gt;3' exonuclease activity. Interacts with PCNA, and this interaction may both stimulate the cryptic 3'-&gt;5' exonuclease activity and suppress the 5'-&gt;3' exonuclease activity. Interacts with WRN, and this interaction stimulates both the 5'-&gt;3' exonuclease activity and cleavage of 5'-overhanging flap structures. Interacts with RECQL/RECQ1, and this interaction stimulates cleavage of 5'-overhanging flap structures. Interacts with DNA helicase ZGRF1; the interaction is increased following DNA damage induction.</text>
</comment>
<evidence type="ECO:0000256" key="17">
    <source>
        <dbReference type="ARBA" id="ARBA00057694"/>
    </source>
</evidence>
<keyword evidence="15" id="KW-0539">Nucleus</keyword>
<evidence type="ECO:0000256" key="19">
    <source>
        <dbReference type="SAM" id="MobiDB-lite"/>
    </source>
</evidence>
<evidence type="ECO:0000259" key="20">
    <source>
        <dbReference type="SMART" id="SM00484"/>
    </source>
</evidence>
<evidence type="ECO:0000256" key="2">
    <source>
        <dbReference type="ARBA" id="ARBA00004123"/>
    </source>
</evidence>
<keyword evidence="16" id="KW-0469">Meiosis</keyword>
<evidence type="ECO:0000313" key="22">
    <source>
        <dbReference type="EMBL" id="KAG9392557.1"/>
    </source>
</evidence>
<dbReference type="OrthoDB" id="26491at2759"/>
<keyword evidence="8" id="KW-0378">Hydrolase</keyword>
<dbReference type="FunFam" id="1.10.150.20:FF:000011">
    <property type="entry name" value="exonuclease 1"/>
    <property type="match status" value="1"/>
</dbReference>
<feature type="domain" description="XPG-I" evidence="20">
    <location>
        <begin position="135"/>
        <end position="205"/>
    </location>
</feature>
<evidence type="ECO:0000256" key="6">
    <source>
        <dbReference type="ARBA" id="ARBA00022759"/>
    </source>
</evidence>
<dbReference type="PROSITE" id="PS00842">
    <property type="entry name" value="XPG_2"/>
    <property type="match status" value="1"/>
</dbReference>
<evidence type="ECO:0000256" key="1">
    <source>
        <dbReference type="ARBA" id="ARBA00001946"/>
    </source>
</evidence>
<dbReference type="SMART" id="SM00279">
    <property type="entry name" value="HhH2"/>
    <property type="match status" value="1"/>
</dbReference>
<feature type="region of interest" description="Disordered" evidence="19">
    <location>
        <begin position="356"/>
        <end position="434"/>
    </location>
</feature>
<protein>
    <submittedName>
        <fullName evidence="22">Exonuclease 1 EXO1</fullName>
    </submittedName>
</protein>
<evidence type="ECO:0000256" key="13">
    <source>
        <dbReference type="ARBA" id="ARBA00023125"/>
    </source>
</evidence>
<dbReference type="PROSITE" id="PS00841">
    <property type="entry name" value="XPG_1"/>
    <property type="match status" value="1"/>
</dbReference>
<proteinExistence type="predicted"/>
<comment type="cofactor">
    <cofactor evidence="1">
        <name>Mg(2+)</name>
        <dbReference type="ChEBI" id="CHEBI:18420"/>
    </cofactor>
</comment>
<dbReference type="InterPro" id="IPR006086">
    <property type="entry name" value="XPG-I_dom"/>
</dbReference>
<dbReference type="PANTHER" id="PTHR11081:SF9">
    <property type="entry name" value="FLAP ENDONUCLEASE 1"/>
    <property type="match status" value="1"/>
</dbReference>
<evidence type="ECO:0000259" key="21">
    <source>
        <dbReference type="SMART" id="SM00485"/>
    </source>
</evidence>
<gene>
    <name evidence="22" type="ORF">J8273_5562</name>
</gene>
<keyword evidence="12" id="KW-0007">Acetylation</keyword>
<name>A0A8J6E309_9EUKA</name>
<organism evidence="22 23">
    <name type="scientific">Carpediemonas membranifera</name>
    <dbReference type="NCBI Taxonomy" id="201153"/>
    <lineage>
        <taxon>Eukaryota</taxon>
        <taxon>Metamonada</taxon>
        <taxon>Carpediemonas-like organisms</taxon>
        <taxon>Carpediemonas</taxon>
    </lineage>
</organism>
<dbReference type="InterPro" id="IPR008918">
    <property type="entry name" value="HhH2"/>
</dbReference>
<dbReference type="GO" id="GO:0003677">
    <property type="term" value="F:DNA binding"/>
    <property type="evidence" value="ECO:0007669"/>
    <property type="project" value="UniProtKB-KW"/>
</dbReference>
<dbReference type="GO" id="GO:0046872">
    <property type="term" value="F:metal ion binding"/>
    <property type="evidence" value="ECO:0007669"/>
    <property type="project" value="UniProtKB-KW"/>
</dbReference>
<evidence type="ECO:0000313" key="23">
    <source>
        <dbReference type="Proteomes" id="UP000717585"/>
    </source>
</evidence>
<dbReference type="GO" id="GO:0002376">
    <property type="term" value="P:immune system process"/>
    <property type="evidence" value="ECO:0007669"/>
    <property type="project" value="UniProtKB-KW"/>
</dbReference>
<keyword evidence="3" id="KW-0597">Phosphoprotein</keyword>
<evidence type="ECO:0000256" key="11">
    <source>
        <dbReference type="ARBA" id="ARBA00022859"/>
    </source>
</evidence>
<comment type="subcellular location">
    <subcellularLocation>
        <location evidence="2">Nucleus</location>
    </subcellularLocation>
</comment>
<dbReference type="FunFam" id="3.40.50.1010:FF:000111">
    <property type="entry name" value="Exonuclease 1"/>
    <property type="match status" value="1"/>
</dbReference>
<dbReference type="PRINTS" id="PR00853">
    <property type="entry name" value="XPGRADSUPER"/>
</dbReference>
<dbReference type="Pfam" id="PF00867">
    <property type="entry name" value="XPG_I"/>
    <property type="match status" value="1"/>
</dbReference>
<dbReference type="Gene3D" id="3.40.50.1010">
    <property type="entry name" value="5'-nuclease"/>
    <property type="match status" value="1"/>
</dbReference>
<evidence type="ECO:0000256" key="18">
    <source>
        <dbReference type="ARBA" id="ARBA00064664"/>
    </source>
</evidence>